<dbReference type="STRING" id="1257025.LEP1GSC203_2603"/>
<sequence length="63" mass="7264">MKRKSGFAKGTCKKKEVVVKRAYWVAGLVPHPIQGGDTRFTIHNTFPKQVLNHENSRRMQKQV</sequence>
<proteinExistence type="predicted"/>
<evidence type="ECO:0000313" key="2">
    <source>
        <dbReference type="Proteomes" id="UP000012371"/>
    </source>
</evidence>
<comment type="caution">
    <text evidence="1">The sequence shown here is derived from an EMBL/GenBank/DDBJ whole genome shotgun (WGS) entry which is preliminary data.</text>
</comment>
<dbReference type="AlphaFoldDB" id="N1W2X7"/>
<dbReference type="EMBL" id="AOGW02000002">
    <property type="protein sequence ID" value="EMY63347.1"/>
    <property type="molecule type" value="Genomic_DNA"/>
</dbReference>
<gene>
    <name evidence="1" type="ORF">LEP1GSC203_2603</name>
</gene>
<evidence type="ECO:0000313" key="1">
    <source>
        <dbReference type="EMBL" id="EMY63347.1"/>
    </source>
</evidence>
<organism evidence="1 2">
    <name type="scientific">Leptospira terpstrae serovar Hualin str. LT 11-33 = ATCC 700639</name>
    <dbReference type="NCBI Taxonomy" id="1257025"/>
    <lineage>
        <taxon>Bacteria</taxon>
        <taxon>Pseudomonadati</taxon>
        <taxon>Spirochaetota</taxon>
        <taxon>Spirochaetia</taxon>
        <taxon>Leptospirales</taxon>
        <taxon>Leptospiraceae</taxon>
        <taxon>Leptospira</taxon>
    </lineage>
</organism>
<keyword evidence="2" id="KW-1185">Reference proteome</keyword>
<accession>N1W2X7</accession>
<name>N1W2X7_9LEPT</name>
<protein>
    <submittedName>
        <fullName evidence="1">Uncharacterized protein</fullName>
    </submittedName>
</protein>
<reference evidence="1" key="1">
    <citation type="submission" date="2013-03" db="EMBL/GenBank/DDBJ databases">
        <authorList>
            <person name="Harkins D.M."/>
            <person name="Durkin A.S."/>
            <person name="Brinkac L.M."/>
            <person name="Haft D.H."/>
            <person name="Selengut J.D."/>
            <person name="Sanka R."/>
            <person name="DePew J."/>
            <person name="Purushe J."/>
            <person name="Hartskeerl R.A."/>
            <person name="Ahmed A."/>
            <person name="van der Linden H."/>
            <person name="Goris M.G.A."/>
            <person name="Vinetz J.M."/>
            <person name="Sutton G.G."/>
            <person name="Nierman W.C."/>
            <person name="Fouts D.E."/>
        </authorList>
    </citation>
    <scope>NUCLEOTIDE SEQUENCE [LARGE SCALE GENOMIC DNA]</scope>
    <source>
        <strain evidence="1">LT 11-33</strain>
    </source>
</reference>
<dbReference type="Proteomes" id="UP000012371">
    <property type="component" value="Unassembled WGS sequence"/>
</dbReference>